<evidence type="ECO:0000256" key="2">
    <source>
        <dbReference type="ARBA" id="ARBA00022898"/>
    </source>
</evidence>
<dbReference type="InterPro" id="IPR015424">
    <property type="entry name" value="PyrdxlP-dep_Trfase"/>
</dbReference>
<dbReference type="OrthoDB" id="7042322at2759"/>
<proteinExistence type="inferred from homology"/>
<keyword evidence="3" id="KW-0805">Transcription regulation</keyword>
<evidence type="ECO:0000259" key="6">
    <source>
        <dbReference type="PROSITE" id="PS50949"/>
    </source>
</evidence>
<evidence type="ECO:0000256" key="4">
    <source>
        <dbReference type="ARBA" id="ARBA00023125"/>
    </source>
</evidence>
<protein>
    <submittedName>
        <fullName evidence="8">Uncharacterized protein LOC110428928</fullName>
    </submittedName>
</protein>
<dbReference type="GeneID" id="110428928"/>
<dbReference type="Gene3D" id="3.40.640.10">
    <property type="entry name" value="Type I PLP-dependent aspartate aminotransferase-like (Major domain)"/>
    <property type="match status" value="1"/>
</dbReference>
<reference evidence="8" key="1">
    <citation type="submission" date="2025-08" db="UniProtKB">
        <authorList>
            <consortium name="RefSeq"/>
        </authorList>
    </citation>
    <scope>IDENTIFICATION</scope>
    <source>
        <tissue evidence="8">Leaf</tissue>
    </source>
</reference>
<evidence type="ECO:0000313" key="8">
    <source>
        <dbReference type="RefSeq" id="XP_021300524.1"/>
    </source>
</evidence>
<organism evidence="7 8">
    <name type="scientific">Herrania umbratica</name>
    <dbReference type="NCBI Taxonomy" id="108875"/>
    <lineage>
        <taxon>Eukaryota</taxon>
        <taxon>Viridiplantae</taxon>
        <taxon>Streptophyta</taxon>
        <taxon>Embryophyta</taxon>
        <taxon>Tracheophyta</taxon>
        <taxon>Spermatophyta</taxon>
        <taxon>Magnoliopsida</taxon>
        <taxon>eudicotyledons</taxon>
        <taxon>Gunneridae</taxon>
        <taxon>Pentapetalae</taxon>
        <taxon>rosids</taxon>
        <taxon>malvids</taxon>
        <taxon>Malvales</taxon>
        <taxon>Malvaceae</taxon>
        <taxon>Byttnerioideae</taxon>
        <taxon>Herrania</taxon>
    </lineage>
</organism>
<comment type="similarity">
    <text evidence="1">In the C-terminal section; belongs to the class-I pyridoxal-phosphate-dependent aminotransferase family.</text>
</comment>
<dbReference type="InterPro" id="IPR015421">
    <property type="entry name" value="PyrdxlP-dep_Trfase_major"/>
</dbReference>
<dbReference type="Gene3D" id="1.10.10.10">
    <property type="entry name" value="Winged helix-like DNA-binding domain superfamily/Winged helix DNA-binding domain"/>
    <property type="match status" value="1"/>
</dbReference>
<dbReference type="SUPFAM" id="SSF46785">
    <property type="entry name" value="Winged helix' DNA-binding domain"/>
    <property type="match status" value="1"/>
</dbReference>
<dbReference type="Proteomes" id="UP000504621">
    <property type="component" value="Unplaced"/>
</dbReference>
<sequence>MQALLADGRLTPGVRVPSERDLAAALGVGRGTVAAAYERMRASGHLVRRRGSGTWTATPTEAPPLPFTPAPSPAGTIDLAHAAPTAPAEAVTEAGHAALAALPAHLCSAGYDVVGLSALREAVADRLADEGLPTHPDEVLITSGSQHAHSLVARALVRPGDRVVLDQPTYPNAIGLVHDSSARPVPVSLERSDDGTLDWDVRALAAALRESTPATAYLVADQHNPTGAVMGAATREGVVDAFRRHGVPIVVDDSLRDTWIDAPPPPCLGSFAGPRSESTVITIGSLSKTVWAGLRIGWLRAPRALVRRIATTRASDDVAPPVLGQLMALALLERHDELAATNRARLRAGRDHLLRALPAALPDWSVRRPGGGMALWADLGAPRSSALAEAAPRHGLVLASGPRFGVGGAFESRLRVPYTLPLDVLDDAVVRLAATWDDLDRAPSVLTTVV</sequence>
<dbReference type="SUPFAM" id="SSF53383">
    <property type="entry name" value="PLP-dependent transferases"/>
    <property type="match status" value="1"/>
</dbReference>
<dbReference type="Pfam" id="PF00392">
    <property type="entry name" value="GntR"/>
    <property type="match status" value="1"/>
</dbReference>
<dbReference type="CDD" id="cd07377">
    <property type="entry name" value="WHTH_GntR"/>
    <property type="match status" value="1"/>
</dbReference>
<dbReference type="PANTHER" id="PTHR46577:SF1">
    <property type="entry name" value="HTH-TYPE TRANSCRIPTIONAL REGULATORY PROTEIN GABR"/>
    <property type="match status" value="1"/>
</dbReference>
<dbReference type="InterPro" id="IPR036388">
    <property type="entry name" value="WH-like_DNA-bd_sf"/>
</dbReference>
<dbReference type="PROSITE" id="PS50949">
    <property type="entry name" value="HTH_GNTR"/>
    <property type="match status" value="1"/>
</dbReference>
<keyword evidence="7" id="KW-1185">Reference proteome</keyword>
<dbReference type="AlphaFoldDB" id="A0A6J1BQI0"/>
<dbReference type="GO" id="GO:0003677">
    <property type="term" value="F:DNA binding"/>
    <property type="evidence" value="ECO:0007669"/>
    <property type="project" value="UniProtKB-KW"/>
</dbReference>
<dbReference type="Pfam" id="PF00155">
    <property type="entry name" value="Aminotran_1_2"/>
    <property type="match status" value="1"/>
</dbReference>
<gene>
    <name evidence="8" type="primary">LOC110428928</name>
</gene>
<name>A0A6J1BQI0_9ROSI</name>
<accession>A0A6J1BQI0</accession>
<dbReference type="CDD" id="cd00609">
    <property type="entry name" value="AAT_like"/>
    <property type="match status" value="1"/>
</dbReference>
<keyword evidence="2" id="KW-0663">Pyridoxal phosphate</keyword>
<dbReference type="GO" id="GO:0030170">
    <property type="term" value="F:pyridoxal phosphate binding"/>
    <property type="evidence" value="ECO:0007669"/>
    <property type="project" value="InterPro"/>
</dbReference>
<evidence type="ECO:0000256" key="3">
    <source>
        <dbReference type="ARBA" id="ARBA00023015"/>
    </source>
</evidence>
<dbReference type="SMART" id="SM00345">
    <property type="entry name" value="HTH_GNTR"/>
    <property type="match status" value="1"/>
</dbReference>
<dbReference type="InterPro" id="IPR051446">
    <property type="entry name" value="HTH_trans_reg/aminotransferase"/>
</dbReference>
<dbReference type="InterPro" id="IPR004839">
    <property type="entry name" value="Aminotransferase_I/II_large"/>
</dbReference>
<keyword evidence="4" id="KW-0238">DNA-binding</keyword>
<dbReference type="InterPro" id="IPR000524">
    <property type="entry name" value="Tscrpt_reg_HTH_GntR"/>
</dbReference>
<evidence type="ECO:0000256" key="5">
    <source>
        <dbReference type="ARBA" id="ARBA00023163"/>
    </source>
</evidence>
<feature type="domain" description="HTH gntR-type" evidence="6">
    <location>
        <begin position="1"/>
        <end position="59"/>
    </location>
</feature>
<dbReference type="GO" id="GO:0003700">
    <property type="term" value="F:DNA-binding transcription factor activity"/>
    <property type="evidence" value="ECO:0007669"/>
    <property type="project" value="InterPro"/>
</dbReference>
<evidence type="ECO:0000256" key="1">
    <source>
        <dbReference type="ARBA" id="ARBA00005384"/>
    </source>
</evidence>
<keyword evidence="5" id="KW-0804">Transcription</keyword>
<evidence type="ECO:0000313" key="7">
    <source>
        <dbReference type="Proteomes" id="UP000504621"/>
    </source>
</evidence>
<dbReference type="RefSeq" id="XP_021300524.1">
    <property type="nucleotide sequence ID" value="XM_021444849.1"/>
</dbReference>
<dbReference type="PANTHER" id="PTHR46577">
    <property type="entry name" value="HTH-TYPE TRANSCRIPTIONAL REGULATORY PROTEIN GABR"/>
    <property type="match status" value="1"/>
</dbReference>
<dbReference type="InterPro" id="IPR036390">
    <property type="entry name" value="WH_DNA-bd_sf"/>
</dbReference>